<sequence length="80" mass="9412">MGLKLRQKLKIIWDSIPFAVIWSIWNARNQLMFKNKEVNWMKTSDLIKARVAFWVLTKKDGCAYSMDDIIDRLHSIVKSG</sequence>
<gene>
    <name evidence="1" type="ORF">RHMOL_Rhmol12G0148300</name>
</gene>
<keyword evidence="2" id="KW-1185">Reference proteome</keyword>
<organism evidence="1 2">
    <name type="scientific">Rhododendron molle</name>
    <name type="common">Chinese azalea</name>
    <name type="synonym">Azalea mollis</name>
    <dbReference type="NCBI Taxonomy" id="49168"/>
    <lineage>
        <taxon>Eukaryota</taxon>
        <taxon>Viridiplantae</taxon>
        <taxon>Streptophyta</taxon>
        <taxon>Embryophyta</taxon>
        <taxon>Tracheophyta</taxon>
        <taxon>Spermatophyta</taxon>
        <taxon>Magnoliopsida</taxon>
        <taxon>eudicotyledons</taxon>
        <taxon>Gunneridae</taxon>
        <taxon>Pentapetalae</taxon>
        <taxon>asterids</taxon>
        <taxon>Ericales</taxon>
        <taxon>Ericaceae</taxon>
        <taxon>Ericoideae</taxon>
        <taxon>Rhodoreae</taxon>
        <taxon>Rhododendron</taxon>
    </lineage>
</organism>
<comment type="caution">
    <text evidence="1">The sequence shown here is derived from an EMBL/GenBank/DDBJ whole genome shotgun (WGS) entry which is preliminary data.</text>
</comment>
<evidence type="ECO:0000313" key="2">
    <source>
        <dbReference type="Proteomes" id="UP001062846"/>
    </source>
</evidence>
<accession>A0ACC0LJE5</accession>
<protein>
    <submittedName>
        <fullName evidence="1">Uncharacterized protein</fullName>
    </submittedName>
</protein>
<dbReference type="EMBL" id="CM046399">
    <property type="protein sequence ID" value="KAI8528432.1"/>
    <property type="molecule type" value="Genomic_DNA"/>
</dbReference>
<dbReference type="Proteomes" id="UP001062846">
    <property type="component" value="Chromosome 12"/>
</dbReference>
<evidence type="ECO:0000313" key="1">
    <source>
        <dbReference type="EMBL" id="KAI8528432.1"/>
    </source>
</evidence>
<name>A0ACC0LJE5_RHOML</name>
<reference evidence="1" key="1">
    <citation type="submission" date="2022-02" db="EMBL/GenBank/DDBJ databases">
        <title>Plant Genome Project.</title>
        <authorList>
            <person name="Zhang R.-G."/>
        </authorList>
    </citation>
    <scope>NUCLEOTIDE SEQUENCE</scope>
    <source>
        <strain evidence="1">AT1</strain>
    </source>
</reference>
<proteinExistence type="predicted"/>